<dbReference type="PANTHER" id="PTHR37814:SF1">
    <property type="entry name" value="MEMBRANE PROTEIN"/>
    <property type="match status" value="1"/>
</dbReference>
<gene>
    <name evidence="2" type="ORF">DEAC_c10610</name>
</gene>
<dbReference type="Proteomes" id="UP000036356">
    <property type="component" value="Unassembled WGS sequence"/>
</dbReference>
<name>A0A0J1FV02_9FIRM</name>
<keyword evidence="3" id="KW-1185">Reference proteome</keyword>
<organism evidence="2 3">
    <name type="scientific">Desulfosporosinus acididurans</name>
    <dbReference type="NCBI Taxonomy" id="476652"/>
    <lineage>
        <taxon>Bacteria</taxon>
        <taxon>Bacillati</taxon>
        <taxon>Bacillota</taxon>
        <taxon>Clostridia</taxon>
        <taxon>Eubacteriales</taxon>
        <taxon>Desulfitobacteriaceae</taxon>
        <taxon>Desulfosporosinus</taxon>
    </lineage>
</organism>
<sequence length="344" mass="37611">MKWKTSFQVAATYVGAVMGAGFASGQEIQQFFARFGVWGLAGIVISSFLFSLLGWCMIDLQERWKVSSYPMFFDRLLSSRWGNWADGLVSVLLFVGMMAMISGGGALFNEYFGFSRWYGIILTDSVIALALWFRGEGVLWINTVLIPLKFAFCLGIAALAVFLAKPGDGEGIVVLANPIVNNWAFSAVLYVSFNLTLAMVVFASLGKDVQRSGARLGAILGGVALGIFAFIIGAALLRFPEVLGLEIPMVAVAGKLGDWAAFFYVVVLWLAMITAAIGNGFSLVTRVVETGKLDYNRTTLILLLLLLPIAGVKFSQIVQFIYPLFGYLGLVFMPAILYLWMTKR</sequence>
<dbReference type="PATRIC" id="fig|476652.3.peg.1087"/>
<feature type="transmembrane region" description="Helical" evidence="1">
    <location>
        <begin position="35"/>
        <end position="60"/>
    </location>
</feature>
<keyword evidence="1" id="KW-0472">Membrane</keyword>
<proteinExistence type="predicted"/>
<evidence type="ECO:0000313" key="2">
    <source>
        <dbReference type="EMBL" id="KLU67122.1"/>
    </source>
</evidence>
<feature type="transmembrane region" description="Helical" evidence="1">
    <location>
        <begin position="114"/>
        <end position="133"/>
    </location>
</feature>
<feature type="transmembrane region" description="Helical" evidence="1">
    <location>
        <begin position="81"/>
        <end position="108"/>
    </location>
</feature>
<feature type="transmembrane region" description="Helical" evidence="1">
    <location>
        <begin position="217"/>
        <end position="239"/>
    </location>
</feature>
<dbReference type="RefSeq" id="WP_047808956.1">
    <property type="nucleotide sequence ID" value="NZ_LDZY01000003.1"/>
</dbReference>
<keyword evidence="1" id="KW-1133">Transmembrane helix</keyword>
<evidence type="ECO:0000313" key="3">
    <source>
        <dbReference type="Proteomes" id="UP000036356"/>
    </source>
</evidence>
<dbReference type="AlphaFoldDB" id="A0A0J1FV02"/>
<reference evidence="2 3" key="1">
    <citation type="submission" date="2015-06" db="EMBL/GenBank/DDBJ databases">
        <title>Draft genome of the moderately acidophilic sulfate reducer Candidatus Desulfosporosinus acididurans strain M1.</title>
        <authorList>
            <person name="Poehlein A."/>
            <person name="Petzsch P."/>
            <person name="Johnson B.D."/>
            <person name="Schloemann M."/>
            <person name="Daniel R."/>
            <person name="Muehling M."/>
        </authorList>
    </citation>
    <scope>NUCLEOTIDE SEQUENCE [LARGE SCALE GENOMIC DNA]</scope>
    <source>
        <strain evidence="2 3">M1</strain>
    </source>
</reference>
<comment type="caution">
    <text evidence="2">The sequence shown here is derived from an EMBL/GenBank/DDBJ whole genome shotgun (WGS) entry which is preliminary data.</text>
</comment>
<feature type="transmembrane region" description="Helical" evidence="1">
    <location>
        <begin position="183"/>
        <end position="205"/>
    </location>
</feature>
<dbReference type="PANTHER" id="PTHR37814">
    <property type="entry name" value="CONSERVED MEMBRANE PROTEIN"/>
    <property type="match status" value="1"/>
</dbReference>
<accession>A0A0J1FV02</accession>
<protein>
    <recommendedName>
        <fullName evidence="4">Membrane protein YkvI</fullName>
    </recommendedName>
</protein>
<feature type="transmembrane region" description="Helical" evidence="1">
    <location>
        <begin position="140"/>
        <end position="163"/>
    </location>
</feature>
<keyword evidence="1" id="KW-0812">Transmembrane</keyword>
<dbReference type="EMBL" id="LDZY01000003">
    <property type="protein sequence ID" value="KLU67122.1"/>
    <property type="molecule type" value="Genomic_DNA"/>
</dbReference>
<feature type="transmembrane region" description="Helical" evidence="1">
    <location>
        <begin position="295"/>
        <end position="314"/>
    </location>
</feature>
<feature type="transmembrane region" description="Helical" evidence="1">
    <location>
        <begin position="320"/>
        <end position="341"/>
    </location>
</feature>
<dbReference type="STRING" id="476652.DEAC_c10610"/>
<dbReference type="InterPro" id="IPR038728">
    <property type="entry name" value="YkvI-like"/>
</dbReference>
<evidence type="ECO:0008006" key="4">
    <source>
        <dbReference type="Google" id="ProtNLM"/>
    </source>
</evidence>
<feature type="transmembrane region" description="Helical" evidence="1">
    <location>
        <begin position="259"/>
        <end position="283"/>
    </location>
</feature>
<evidence type="ECO:0000256" key="1">
    <source>
        <dbReference type="SAM" id="Phobius"/>
    </source>
</evidence>